<dbReference type="KEGG" id="rmc:RMONA_04605"/>
<accession>A0A0B7IZT3</accession>
<dbReference type="Proteomes" id="UP000018149">
    <property type="component" value="Chromosome I"/>
</dbReference>
<evidence type="ECO:0000313" key="2">
    <source>
        <dbReference type="Proteomes" id="UP000018149"/>
    </source>
</evidence>
<protein>
    <submittedName>
        <fullName evidence="1">Uncharacterized protein</fullName>
    </submittedName>
</protein>
<reference evidence="1 2" key="1">
    <citation type="submission" date="2015-01" db="EMBL/GenBank/DDBJ databases">
        <title>Draft genome sequence of Rickettsia monacensis strain IrR/Munich.</title>
        <authorList>
            <person name="Felsheim R.F."/>
            <person name="Johnson S.L."/>
            <person name="Kurtti T.J."/>
            <person name="Munderloh U.G."/>
        </authorList>
    </citation>
    <scope>NUCLEOTIDE SEQUENCE [LARGE SCALE GENOMIC DNA]</scope>
    <source>
        <strain evidence="1 2">IrR/Munich</strain>
    </source>
</reference>
<reference evidence="2" key="2">
    <citation type="submission" date="2015-01" db="EMBL/GenBank/DDBJ databases">
        <authorList>
            <person name="Felsheim R."/>
        </authorList>
    </citation>
    <scope>NUCLEOTIDE SEQUENCE [LARGE SCALE GENOMIC DNA]</scope>
    <source>
        <strain evidence="2">IrR/Munich</strain>
    </source>
</reference>
<evidence type="ECO:0000313" key="1">
    <source>
        <dbReference type="EMBL" id="CEO17306.1"/>
    </source>
</evidence>
<gene>
    <name evidence="1" type="ORF">RMONA_04605</name>
</gene>
<proteinExistence type="predicted"/>
<organism evidence="1 2">
    <name type="scientific">Rickettsia monacensis</name>
    <dbReference type="NCBI Taxonomy" id="109232"/>
    <lineage>
        <taxon>Bacteria</taxon>
        <taxon>Pseudomonadati</taxon>
        <taxon>Pseudomonadota</taxon>
        <taxon>Alphaproteobacteria</taxon>
        <taxon>Rickettsiales</taxon>
        <taxon>Rickettsiaceae</taxon>
        <taxon>Rickettsieae</taxon>
        <taxon>Rickettsia</taxon>
        <taxon>spotted fever group</taxon>
    </lineage>
</organism>
<dbReference type="HOGENOM" id="CLU_2525400_0_0_5"/>
<dbReference type="AlphaFoldDB" id="A0A0B7IZT3"/>
<keyword evidence="2" id="KW-1185">Reference proteome</keyword>
<dbReference type="STRING" id="109232.RMONA_04605"/>
<name>A0A0B7IZT3_9RICK</name>
<dbReference type="RefSeq" id="WP_023507743.1">
    <property type="nucleotide sequence ID" value="NZ_LN794217.1"/>
</dbReference>
<sequence>MIPESGEFVYDTEVQYKTQESSYGGVISHEAINSYNHYNIADSVFSLNQLQNTCPNIKWIAPVVSWFGDSLRYRLLQHKTGYRV</sequence>
<dbReference type="EMBL" id="LN794217">
    <property type="protein sequence ID" value="CEO17306.1"/>
    <property type="molecule type" value="Genomic_DNA"/>
</dbReference>